<evidence type="ECO:0000256" key="7">
    <source>
        <dbReference type="ARBA" id="ARBA00023136"/>
    </source>
</evidence>
<dbReference type="SUPFAM" id="SSF56935">
    <property type="entry name" value="Porins"/>
    <property type="match status" value="1"/>
</dbReference>
<dbReference type="STRING" id="1795632.TH606_07195"/>
<keyword evidence="3 10" id="KW-1134">Transmembrane beta strand</keyword>
<reference evidence="12 13" key="1">
    <citation type="submission" date="2016-02" db="EMBL/GenBank/DDBJ databases">
        <title>Draft genome sequence of Thermodesulfatator sp. S606.</title>
        <authorList>
            <person name="Lai Q."/>
            <person name="Cao J."/>
            <person name="Dupont S."/>
            <person name="Shao Z."/>
            <person name="Jebbar M."/>
            <person name="Alain K."/>
        </authorList>
    </citation>
    <scope>NUCLEOTIDE SEQUENCE [LARGE SCALE GENOMIC DNA]</scope>
    <source>
        <strain evidence="12 13">S606</strain>
    </source>
</reference>
<organism evidence="12 13">
    <name type="scientific">Thermodesulfatator autotrophicus</name>
    <dbReference type="NCBI Taxonomy" id="1795632"/>
    <lineage>
        <taxon>Bacteria</taxon>
        <taxon>Pseudomonadati</taxon>
        <taxon>Thermodesulfobacteriota</taxon>
        <taxon>Thermodesulfobacteria</taxon>
        <taxon>Thermodesulfobacteriales</taxon>
        <taxon>Thermodesulfatatoraceae</taxon>
        <taxon>Thermodesulfatator</taxon>
    </lineage>
</organism>
<keyword evidence="9 10" id="KW-0998">Cell outer membrane</keyword>
<dbReference type="AlphaFoldDB" id="A0A177E6G9"/>
<dbReference type="Pfam" id="PF00593">
    <property type="entry name" value="TonB_dep_Rec_b-barrel"/>
    <property type="match status" value="1"/>
</dbReference>
<evidence type="ECO:0000256" key="9">
    <source>
        <dbReference type="ARBA" id="ARBA00023237"/>
    </source>
</evidence>
<evidence type="ECO:0000256" key="6">
    <source>
        <dbReference type="ARBA" id="ARBA00023077"/>
    </source>
</evidence>
<evidence type="ECO:0000256" key="2">
    <source>
        <dbReference type="ARBA" id="ARBA00022448"/>
    </source>
</evidence>
<dbReference type="GO" id="GO:0009279">
    <property type="term" value="C:cell outer membrane"/>
    <property type="evidence" value="ECO:0007669"/>
    <property type="project" value="UniProtKB-SubCell"/>
</dbReference>
<accession>A0A177E6G9</accession>
<dbReference type="PANTHER" id="PTHR30069">
    <property type="entry name" value="TONB-DEPENDENT OUTER MEMBRANE RECEPTOR"/>
    <property type="match status" value="1"/>
</dbReference>
<evidence type="ECO:0000259" key="11">
    <source>
        <dbReference type="Pfam" id="PF00593"/>
    </source>
</evidence>
<proteinExistence type="inferred from homology"/>
<evidence type="ECO:0000256" key="8">
    <source>
        <dbReference type="ARBA" id="ARBA00023170"/>
    </source>
</evidence>
<keyword evidence="4 10" id="KW-0812">Transmembrane</keyword>
<dbReference type="Proteomes" id="UP000076964">
    <property type="component" value="Unassembled WGS sequence"/>
</dbReference>
<dbReference type="PROSITE" id="PS01156">
    <property type="entry name" value="TONB_DEPENDENT_REC_2"/>
    <property type="match status" value="1"/>
</dbReference>
<keyword evidence="6" id="KW-0798">TonB box</keyword>
<dbReference type="Gene3D" id="2.40.170.20">
    <property type="entry name" value="TonB-dependent receptor, beta-barrel domain"/>
    <property type="match status" value="1"/>
</dbReference>
<evidence type="ECO:0000256" key="3">
    <source>
        <dbReference type="ARBA" id="ARBA00022452"/>
    </source>
</evidence>
<protein>
    <recommendedName>
        <fullName evidence="11">TonB-dependent receptor-like beta-barrel domain-containing protein</fullName>
    </recommendedName>
</protein>
<gene>
    <name evidence="12" type="ORF">TH606_07195</name>
</gene>
<dbReference type="InterPro" id="IPR037066">
    <property type="entry name" value="Plug_dom_sf"/>
</dbReference>
<dbReference type="InterPro" id="IPR000531">
    <property type="entry name" value="Beta-barrel_TonB"/>
</dbReference>
<keyword evidence="13" id="KW-1185">Reference proteome</keyword>
<evidence type="ECO:0000256" key="10">
    <source>
        <dbReference type="PROSITE-ProRule" id="PRU01360"/>
    </source>
</evidence>
<dbReference type="PROSITE" id="PS52016">
    <property type="entry name" value="TONB_DEPENDENT_REC_3"/>
    <property type="match status" value="1"/>
</dbReference>
<evidence type="ECO:0000256" key="5">
    <source>
        <dbReference type="ARBA" id="ARBA00022729"/>
    </source>
</evidence>
<name>A0A177E6G9_9BACT</name>
<comment type="caution">
    <text evidence="12">The sequence shown here is derived from an EMBL/GenBank/DDBJ whole genome shotgun (WGS) entry which is preliminary data.</text>
</comment>
<evidence type="ECO:0000256" key="4">
    <source>
        <dbReference type="ARBA" id="ARBA00022692"/>
    </source>
</evidence>
<feature type="domain" description="TonB-dependent receptor-like beta-barrel" evidence="11">
    <location>
        <begin position="125"/>
        <end position="523"/>
    </location>
</feature>
<dbReference type="GO" id="GO:0015344">
    <property type="term" value="F:siderophore uptake transmembrane transporter activity"/>
    <property type="evidence" value="ECO:0007669"/>
    <property type="project" value="TreeGrafter"/>
</dbReference>
<sequence length="556" mass="64662">MSFIGALPVDILERIEISRGPSSVVYGSYAEGGVINLIPRKWENAGEVGVAYGSFDTKRLFTSGGIIKNGWDVQISAGASDSHGDKFTVKDILDIPGQVNTASETNWQEIRLNKDDFTIKFFRFFIDLTRYYGVTNRLPRTNEPSAQIEQIGGQFVYNFSWNHWFDTSLYLNWREDSIDYGTYYAFHPAPPERLPPFEKPTLAKEKIGLREVSGGLNFHYHYGKHCLTWGIEFLTNKIRSVDFWANRHLPDLTPLGSLTKLRDPWPHEEEKRWAIFFQNLWEISSRDEINIGLRYDKYDDFEGQFSPRLVWIHRFSEKFLSKLIYGHGFRVPDLDSLYSDHTPLVSGSRDLRPEKLDSIEAVFIWKPSFRERVSLSLYHMWLKNTLGRRTPANLSGWHFRQGGDEKVWGGEIAYRYQGINWDIYLYGSYQWGENEFGDPRPYVANVLAGGIISYSFGRIPLEINLGINYVGSRWRDKHNPVDISSSNYEEDNRDKLKGYTNINLKLNYSLTNKITIWTAVNNLFDDDIRYPSSYRSIPEDYREAGRYIEIGLKFKF</sequence>
<dbReference type="InterPro" id="IPR039426">
    <property type="entry name" value="TonB-dep_rcpt-like"/>
</dbReference>
<evidence type="ECO:0000313" key="12">
    <source>
        <dbReference type="EMBL" id="OAG27378.1"/>
    </source>
</evidence>
<keyword evidence="2 10" id="KW-0813">Transport</keyword>
<dbReference type="InterPro" id="IPR036942">
    <property type="entry name" value="Beta-barrel_TonB_sf"/>
</dbReference>
<dbReference type="Gene3D" id="2.170.130.10">
    <property type="entry name" value="TonB-dependent receptor, plug domain"/>
    <property type="match status" value="1"/>
</dbReference>
<dbReference type="InterPro" id="IPR010917">
    <property type="entry name" value="TonB_rcpt_CS"/>
</dbReference>
<comment type="subcellular location">
    <subcellularLocation>
        <location evidence="1 10">Cell outer membrane</location>
        <topology evidence="1 10">Multi-pass membrane protein</topology>
    </subcellularLocation>
</comment>
<evidence type="ECO:0000256" key="1">
    <source>
        <dbReference type="ARBA" id="ARBA00004571"/>
    </source>
</evidence>
<dbReference type="PANTHER" id="PTHR30069:SF29">
    <property type="entry name" value="HEMOGLOBIN AND HEMOGLOBIN-HAPTOGLOBIN-BINDING PROTEIN 1-RELATED"/>
    <property type="match status" value="1"/>
</dbReference>
<keyword evidence="7 10" id="KW-0472">Membrane</keyword>
<keyword evidence="8" id="KW-0675">Receptor</keyword>
<comment type="similarity">
    <text evidence="10">Belongs to the TonB-dependent receptor family.</text>
</comment>
<dbReference type="EMBL" id="LSFI01000031">
    <property type="protein sequence ID" value="OAG27378.1"/>
    <property type="molecule type" value="Genomic_DNA"/>
</dbReference>
<keyword evidence="5" id="KW-0732">Signal</keyword>
<dbReference type="GO" id="GO:0044718">
    <property type="term" value="P:siderophore transmembrane transport"/>
    <property type="evidence" value="ECO:0007669"/>
    <property type="project" value="TreeGrafter"/>
</dbReference>
<evidence type="ECO:0000313" key="13">
    <source>
        <dbReference type="Proteomes" id="UP000076964"/>
    </source>
</evidence>